<evidence type="ECO:0000313" key="3">
    <source>
        <dbReference type="Proteomes" id="UP000001593"/>
    </source>
</evidence>
<dbReference type="InterPro" id="IPR008979">
    <property type="entry name" value="Galactose-bd-like_sf"/>
</dbReference>
<dbReference type="AlphaFoldDB" id="A7T8G0"/>
<keyword evidence="3" id="KW-1185">Reference proteome</keyword>
<dbReference type="PANTHER" id="PTHR24543:SF291">
    <property type="entry name" value="SMOKE ALARM, ISOFORM D"/>
    <property type="match status" value="1"/>
</dbReference>
<protein>
    <recommendedName>
        <fullName evidence="1">F5/8 type C domain-containing protein</fullName>
    </recommendedName>
</protein>
<accession>A7T8G0</accession>
<gene>
    <name evidence="2" type="ORF">NEMVEDRAFT_v1g47808</name>
</gene>
<dbReference type="PROSITE" id="PS50022">
    <property type="entry name" value="FA58C_3"/>
    <property type="match status" value="1"/>
</dbReference>
<organism evidence="2 3">
    <name type="scientific">Nematostella vectensis</name>
    <name type="common">Starlet sea anemone</name>
    <dbReference type="NCBI Taxonomy" id="45351"/>
    <lineage>
        <taxon>Eukaryota</taxon>
        <taxon>Metazoa</taxon>
        <taxon>Cnidaria</taxon>
        <taxon>Anthozoa</taxon>
        <taxon>Hexacorallia</taxon>
        <taxon>Actiniaria</taxon>
        <taxon>Edwardsiidae</taxon>
        <taxon>Nematostella</taxon>
    </lineage>
</organism>
<dbReference type="PhylomeDB" id="A7T8G0"/>
<dbReference type="HOGENOM" id="CLU_030066_6_2_1"/>
<reference evidence="2 3" key="1">
    <citation type="journal article" date="2007" name="Science">
        <title>Sea anemone genome reveals ancestral eumetazoan gene repertoire and genomic organization.</title>
        <authorList>
            <person name="Putnam N.H."/>
            <person name="Srivastava M."/>
            <person name="Hellsten U."/>
            <person name="Dirks B."/>
            <person name="Chapman J."/>
            <person name="Salamov A."/>
            <person name="Terry A."/>
            <person name="Shapiro H."/>
            <person name="Lindquist E."/>
            <person name="Kapitonov V.V."/>
            <person name="Jurka J."/>
            <person name="Genikhovich G."/>
            <person name="Grigoriev I.V."/>
            <person name="Lucas S.M."/>
            <person name="Steele R.E."/>
            <person name="Finnerty J.R."/>
            <person name="Technau U."/>
            <person name="Martindale M.Q."/>
            <person name="Rokhsar D.S."/>
        </authorList>
    </citation>
    <scope>NUCLEOTIDE SEQUENCE [LARGE SCALE GENOMIC DNA]</scope>
    <source>
        <strain evidence="3">CH2 X CH6</strain>
    </source>
</reference>
<sequence>IGLEKSDIIPDSRFTASSHYNDDCLPEYGRLNNKNHWAAASESGYQYLQIDMISVYTVCAVATQGTTSRNYNSWTTKYKLS</sequence>
<dbReference type="Proteomes" id="UP000001593">
    <property type="component" value="Unassembled WGS sequence"/>
</dbReference>
<dbReference type="PANTHER" id="PTHR24543">
    <property type="entry name" value="MULTICOPPER OXIDASE-RELATED"/>
    <property type="match status" value="1"/>
</dbReference>
<evidence type="ECO:0000313" key="2">
    <source>
        <dbReference type="EMBL" id="EDO27727.1"/>
    </source>
</evidence>
<dbReference type="InParanoid" id="A7T8G0"/>
<dbReference type="EMBL" id="DS472681">
    <property type="protein sequence ID" value="EDO27727.1"/>
    <property type="molecule type" value="Genomic_DNA"/>
</dbReference>
<feature type="non-terminal residue" evidence="2">
    <location>
        <position position="81"/>
    </location>
</feature>
<dbReference type="Gene3D" id="2.60.120.260">
    <property type="entry name" value="Galactose-binding domain-like"/>
    <property type="match status" value="1"/>
</dbReference>
<feature type="non-terminal residue" evidence="2">
    <location>
        <position position="1"/>
    </location>
</feature>
<evidence type="ECO:0000259" key="1">
    <source>
        <dbReference type="PROSITE" id="PS50022"/>
    </source>
</evidence>
<dbReference type="Pfam" id="PF00754">
    <property type="entry name" value="F5_F8_type_C"/>
    <property type="match status" value="1"/>
</dbReference>
<dbReference type="InterPro" id="IPR000421">
    <property type="entry name" value="FA58C"/>
</dbReference>
<proteinExistence type="predicted"/>
<name>A7T8G0_NEMVE</name>
<feature type="domain" description="F5/8 type C" evidence="1">
    <location>
        <begin position="1"/>
        <end position="81"/>
    </location>
</feature>
<dbReference type="SUPFAM" id="SSF49785">
    <property type="entry name" value="Galactose-binding domain-like"/>
    <property type="match status" value="1"/>
</dbReference>